<gene>
    <name evidence="1" type="ORF">PISMIDRAFT_15172</name>
</gene>
<dbReference type="EMBL" id="KN833831">
    <property type="protein sequence ID" value="KIK17357.1"/>
    <property type="molecule type" value="Genomic_DNA"/>
</dbReference>
<reference evidence="1 2" key="1">
    <citation type="submission" date="2014-04" db="EMBL/GenBank/DDBJ databases">
        <authorList>
            <consortium name="DOE Joint Genome Institute"/>
            <person name="Kuo A."/>
            <person name="Kohler A."/>
            <person name="Costa M.D."/>
            <person name="Nagy L.G."/>
            <person name="Floudas D."/>
            <person name="Copeland A."/>
            <person name="Barry K.W."/>
            <person name="Cichocki N."/>
            <person name="Veneault-Fourrey C."/>
            <person name="LaButti K."/>
            <person name="Lindquist E.A."/>
            <person name="Lipzen A."/>
            <person name="Lundell T."/>
            <person name="Morin E."/>
            <person name="Murat C."/>
            <person name="Sun H."/>
            <person name="Tunlid A."/>
            <person name="Henrissat B."/>
            <person name="Grigoriev I.V."/>
            <person name="Hibbett D.S."/>
            <person name="Martin F."/>
            <person name="Nordberg H.P."/>
            <person name="Cantor M.N."/>
            <person name="Hua S.X."/>
        </authorList>
    </citation>
    <scope>NUCLEOTIDE SEQUENCE [LARGE SCALE GENOMIC DNA]</scope>
    <source>
        <strain evidence="1 2">441</strain>
    </source>
</reference>
<evidence type="ECO:0000313" key="2">
    <source>
        <dbReference type="Proteomes" id="UP000054018"/>
    </source>
</evidence>
<protein>
    <submittedName>
        <fullName evidence="1">Uncharacterized protein</fullName>
    </submittedName>
</protein>
<dbReference type="HOGENOM" id="CLU_2688734_0_0_1"/>
<dbReference type="AlphaFoldDB" id="A0A0C9Z4F8"/>
<proteinExistence type="predicted"/>
<keyword evidence="2" id="KW-1185">Reference proteome</keyword>
<accession>A0A0C9Z4F8</accession>
<dbReference type="Proteomes" id="UP000054018">
    <property type="component" value="Unassembled WGS sequence"/>
</dbReference>
<evidence type="ECO:0000313" key="1">
    <source>
        <dbReference type="EMBL" id="KIK17357.1"/>
    </source>
</evidence>
<organism evidence="1 2">
    <name type="scientific">Pisolithus microcarpus 441</name>
    <dbReference type="NCBI Taxonomy" id="765257"/>
    <lineage>
        <taxon>Eukaryota</taxon>
        <taxon>Fungi</taxon>
        <taxon>Dikarya</taxon>
        <taxon>Basidiomycota</taxon>
        <taxon>Agaricomycotina</taxon>
        <taxon>Agaricomycetes</taxon>
        <taxon>Agaricomycetidae</taxon>
        <taxon>Boletales</taxon>
        <taxon>Sclerodermatineae</taxon>
        <taxon>Pisolithaceae</taxon>
        <taxon>Pisolithus</taxon>
    </lineage>
</organism>
<reference evidence="2" key="2">
    <citation type="submission" date="2015-01" db="EMBL/GenBank/DDBJ databases">
        <title>Evolutionary Origins and Diversification of the Mycorrhizal Mutualists.</title>
        <authorList>
            <consortium name="DOE Joint Genome Institute"/>
            <consortium name="Mycorrhizal Genomics Consortium"/>
            <person name="Kohler A."/>
            <person name="Kuo A."/>
            <person name="Nagy L.G."/>
            <person name="Floudas D."/>
            <person name="Copeland A."/>
            <person name="Barry K.W."/>
            <person name="Cichocki N."/>
            <person name="Veneault-Fourrey C."/>
            <person name="LaButti K."/>
            <person name="Lindquist E.A."/>
            <person name="Lipzen A."/>
            <person name="Lundell T."/>
            <person name="Morin E."/>
            <person name="Murat C."/>
            <person name="Riley R."/>
            <person name="Ohm R."/>
            <person name="Sun H."/>
            <person name="Tunlid A."/>
            <person name="Henrissat B."/>
            <person name="Grigoriev I.V."/>
            <person name="Hibbett D.S."/>
            <person name="Martin F."/>
        </authorList>
    </citation>
    <scope>NUCLEOTIDE SEQUENCE [LARGE SCALE GENOMIC DNA]</scope>
    <source>
        <strain evidence="2">441</strain>
    </source>
</reference>
<name>A0A0C9Z4F8_9AGAM</name>
<sequence length="74" mass="8298">MALSVFPDVLHLDFHLATIEGGALELPEANEGGLIGTQLSHWLVQTTELFGILHSTIASYWDRIWNCYFSHVKS</sequence>
<dbReference type="OrthoDB" id="2686689at2759"/>